<feature type="region of interest" description="Disordered" evidence="1">
    <location>
        <begin position="1"/>
        <end position="20"/>
    </location>
</feature>
<protein>
    <submittedName>
        <fullName evidence="2">Uncharacterized protein</fullName>
    </submittedName>
</protein>
<evidence type="ECO:0000313" key="2">
    <source>
        <dbReference type="EMBL" id="MFD0284127.1"/>
    </source>
</evidence>
<dbReference type="RefSeq" id="WP_381262039.1">
    <property type="nucleotide sequence ID" value="NZ_JBHTBI010000058.1"/>
</dbReference>
<dbReference type="EMBL" id="JBHTEC010000001">
    <property type="protein sequence ID" value="MFD0284127.1"/>
    <property type="molecule type" value="Genomic_DNA"/>
</dbReference>
<evidence type="ECO:0000256" key="1">
    <source>
        <dbReference type="SAM" id="MobiDB-lite"/>
    </source>
</evidence>
<organism evidence="2 3">
    <name type="scientific">Streptomyces lutosisoli</name>
    <dbReference type="NCBI Taxonomy" id="2665721"/>
    <lineage>
        <taxon>Bacteria</taxon>
        <taxon>Bacillati</taxon>
        <taxon>Actinomycetota</taxon>
        <taxon>Actinomycetes</taxon>
        <taxon>Kitasatosporales</taxon>
        <taxon>Streptomycetaceae</taxon>
        <taxon>Streptomyces</taxon>
    </lineage>
</organism>
<dbReference type="Proteomes" id="UP001596957">
    <property type="component" value="Unassembled WGS sequence"/>
</dbReference>
<accession>A0ABW2VKC5</accession>
<evidence type="ECO:0000313" key="3">
    <source>
        <dbReference type="Proteomes" id="UP001596957"/>
    </source>
</evidence>
<comment type="caution">
    <text evidence="2">The sequence shown here is derived from an EMBL/GenBank/DDBJ whole genome shotgun (WGS) entry which is preliminary data.</text>
</comment>
<name>A0ABW2VKC5_9ACTN</name>
<feature type="compositionally biased region" description="Basic and acidic residues" evidence="1">
    <location>
        <begin position="1"/>
        <end position="19"/>
    </location>
</feature>
<sequence>MTMTEEHELGKAEEAHPIAHAELPIDADVVQKAIDKVTEARLDVPPREAIDQHTVDLTEHARRLLREDYPSVEQDNPGAIALFRALYQLLDRAQRPTPVTSDYTAWMYSRNLAGATHALLDLHRQYLVP</sequence>
<reference evidence="3" key="1">
    <citation type="journal article" date="2019" name="Int. J. Syst. Evol. Microbiol.">
        <title>The Global Catalogue of Microorganisms (GCM) 10K type strain sequencing project: providing services to taxonomists for standard genome sequencing and annotation.</title>
        <authorList>
            <consortium name="The Broad Institute Genomics Platform"/>
            <consortium name="The Broad Institute Genome Sequencing Center for Infectious Disease"/>
            <person name="Wu L."/>
            <person name="Ma J."/>
        </authorList>
    </citation>
    <scope>NUCLEOTIDE SEQUENCE [LARGE SCALE GENOMIC DNA]</scope>
    <source>
        <strain evidence="3">CGMCC 4.7198</strain>
    </source>
</reference>
<gene>
    <name evidence="2" type="ORF">ACFQZP_21075</name>
</gene>
<keyword evidence="3" id="KW-1185">Reference proteome</keyword>
<proteinExistence type="predicted"/>